<dbReference type="EMBL" id="BMQL01000011">
    <property type="protein sequence ID" value="GGR09598.1"/>
    <property type="molecule type" value="Genomic_DNA"/>
</dbReference>
<dbReference type="Proteomes" id="UP000603865">
    <property type="component" value="Unassembled WGS sequence"/>
</dbReference>
<dbReference type="PROSITE" id="PS51459">
    <property type="entry name" value="FIDO"/>
    <property type="match status" value="1"/>
</dbReference>
<dbReference type="InterPro" id="IPR053737">
    <property type="entry name" value="Type_II_TA_Toxin"/>
</dbReference>
<dbReference type="PANTHER" id="PTHR39426:SF1">
    <property type="entry name" value="HOMOLOGY TO DEATH-ON-CURING PROTEIN OF PHAGE P1"/>
    <property type="match status" value="1"/>
</dbReference>
<reference evidence="2" key="2">
    <citation type="submission" date="2020-09" db="EMBL/GenBank/DDBJ databases">
        <authorList>
            <person name="Sun Q."/>
            <person name="Ohkuma M."/>
        </authorList>
    </citation>
    <scope>NUCLEOTIDE SEQUENCE</scope>
    <source>
        <strain evidence="2">JCM 31311</strain>
    </source>
</reference>
<dbReference type="Pfam" id="PF02661">
    <property type="entry name" value="Fic"/>
    <property type="match status" value="1"/>
</dbReference>
<accession>A0A918C6T6</accession>
<evidence type="ECO:0000313" key="2">
    <source>
        <dbReference type="EMBL" id="GGR09598.1"/>
    </source>
</evidence>
<dbReference type="SUPFAM" id="SSF140931">
    <property type="entry name" value="Fic-like"/>
    <property type="match status" value="1"/>
</dbReference>
<reference evidence="2" key="1">
    <citation type="journal article" date="2014" name="Int. J. Syst. Evol. Microbiol.">
        <title>Complete genome sequence of Corynebacterium casei LMG S-19264T (=DSM 44701T), isolated from a smear-ripened cheese.</title>
        <authorList>
            <consortium name="US DOE Joint Genome Institute (JGI-PGF)"/>
            <person name="Walter F."/>
            <person name="Albersmeier A."/>
            <person name="Kalinowski J."/>
            <person name="Ruckert C."/>
        </authorList>
    </citation>
    <scope>NUCLEOTIDE SEQUENCE</scope>
    <source>
        <strain evidence="2">JCM 31311</strain>
    </source>
</reference>
<evidence type="ECO:0000259" key="1">
    <source>
        <dbReference type="PROSITE" id="PS51459"/>
    </source>
</evidence>
<proteinExistence type="predicted"/>
<dbReference type="NCBIfam" id="TIGR01550">
    <property type="entry name" value="DOC_P1"/>
    <property type="match status" value="1"/>
</dbReference>
<organism evidence="2 3">
    <name type="scientific">Deinococcus ruber</name>
    <dbReference type="NCBI Taxonomy" id="1848197"/>
    <lineage>
        <taxon>Bacteria</taxon>
        <taxon>Thermotogati</taxon>
        <taxon>Deinococcota</taxon>
        <taxon>Deinococci</taxon>
        <taxon>Deinococcales</taxon>
        <taxon>Deinococcaceae</taxon>
        <taxon>Deinococcus</taxon>
    </lineage>
</organism>
<dbReference type="InterPro" id="IPR006440">
    <property type="entry name" value="Doc"/>
</dbReference>
<evidence type="ECO:0000313" key="3">
    <source>
        <dbReference type="Proteomes" id="UP000603865"/>
    </source>
</evidence>
<sequence length="127" mass="14346">MSSEGYTVEEVLEVHEHLLELFGGRPGVRDLAGLESTLEQPLQQMFGQRRFEQPAQQAGAYLFFVAQAHAFIDGNKRTALALCLNWMRYHGLEMTDEDALYDLTLRVAQGQVNVQQAGSILEHLIDR</sequence>
<protein>
    <submittedName>
        <fullName evidence="2">Death-on-curing protein</fullName>
    </submittedName>
</protein>
<dbReference type="InterPro" id="IPR003812">
    <property type="entry name" value="Fido"/>
</dbReference>
<comment type="caution">
    <text evidence="2">The sequence shown here is derived from an EMBL/GenBank/DDBJ whole genome shotgun (WGS) entry which is preliminary data.</text>
</comment>
<dbReference type="GO" id="GO:0016301">
    <property type="term" value="F:kinase activity"/>
    <property type="evidence" value="ECO:0007669"/>
    <property type="project" value="InterPro"/>
</dbReference>
<dbReference type="Gene3D" id="1.20.120.1870">
    <property type="entry name" value="Fic/DOC protein, Fido domain"/>
    <property type="match status" value="1"/>
</dbReference>
<dbReference type="InterPro" id="IPR036597">
    <property type="entry name" value="Fido-like_dom_sf"/>
</dbReference>
<dbReference type="RefSeq" id="WP_189090465.1">
    <property type="nucleotide sequence ID" value="NZ_BMQL01000011.1"/>
</dbReference>
<dbReference type="PANTHER" id="PTHR39426">
    <property type="entry name" value="HOMOLOGY TO DEATH-ON-CURING PROTEIN OF PHAGE P1"/>
    <property type="match status" value="1"/>
</dbReference>
<dbReference type="AlphaFoldDB" id="A0A918C6T6"/>
<name>A0A918C6T6_9DEIO</name>
<keyword evidence="3" id="KW-1185">Reference proteome</keyword>
<feature type="domain" description="Fido" evidence="1">
    <location>
        <begin position="6"/>
        <end position="127"/>
    </location>
</feature>
<gene>
    <name evidence="2" type="ORF">GCM10008957_22920</name>
</gene>